<dbReference type="InterPro" id="IPR000073">
    <property type="entry name" value="AB_hydrolase_1"/>
</dbReference>
<dbReference type="GO" id="GO:0016020">
    <property type="term" value="C:membrane"/>
    <property type="evidence" value="ECO:0007669"/>
    <property type="project" value="TreeGrafter"/>
</dbReference>
<reference evidence="4" key="1">
    <citation type="submission" date="2020-11" db="EMBL/GenBank/DDBJ databases">
        <authorList>
            <person name="Tran Van P."/>
        </authorList>
    </citation>
    <scope>NUCLEOTIDE SEQUENCE</scope>
</reference>
<dbReference type="Pfam" id="PF00561">
    <property type="entry name" value="Abhydrolase_1"/>
    <property type="match status" value="1"/>
</dbReference>
<feature type="domain" description="AB hydrolase-1" evidence="3">
    <location>
        <begin position="32"/>
        <end position="145"/>
    </location>
</feature>
<dbReference type="GO" id="GO:0016787">
    <property type="term" value="F:hydrolase activity"/>
    <property type="evidence" value="ECO:0007669"/>
    <property type="project" value="UniProtKB-KW"/>
</dbReference>
<proteinExistence type="inferred from homology"/>
<evidence type="ECO:0000256" key="1">
    <source>
        <dbReference type="ARBA" id="ARBA00008645"/>
    </source>
</evidence>
<keyword evidence="2" id="KW-0378">Hydrolase</keyword>
<gene>
    <name evidence="4" type="ORF">ONB1V03_LOCUS12018</name>
</gene>
<dbReference type="PRINTS" id="PR00111">
    <property type="entry name" value="ABHYDROLASE"/>
</dbReference>
<evidence type="ECO:0000256" key="2">
    <source>
        <dbReference type="ARBA" id="ARBA00022801"/>
    </source>
</evidence>
<sequence length="235" mass="26807">MPKEFIEMKIPVPYGRIMAKAWGNSDSHCHKVLAIHGWQDNAGSFDTLVPLLPESLYILAVDLPGHGLSSHLPPGCPYTDIMFLIEVKRIVDYMEWNEFTILGHSMGGMIGLLYSSLYPQSVTKVILLDTIKSFCYPWDKWPQKVADITKVFVQMDQKNSIPPVYDHKTMIERMKGSTAIYKDINEEAIECLLSRGSKVSSDGKGEYFSRDIRTKLIFARPPFTKILMKRRLSVF</sequence>
<organism evidence="4">
    <name type="scientific">Oppiella nova</name>
    <dbReference type="NCBI Taxonomy" id="334625"/>
    <lineage>
        <taxon>Eukaryota</taxon>
        <taxon>Metazoa</taxon>
        <taxon>Ecdysozoa</taxon>
        <taxon>Arthropoda</taxon>
        <taxon>Chelicerata</taxon>
        <taxon>Arachnida</taxon>
        <taxon>Acari</taxon>
        <taxon>Acariformes</taxon>
        <taxon>Sarcoptiformes</taxon>
        <taxon>Oribatida</taxon>
        <taxon>Brachypylina</taxon>
        <taxon>Oppioidea</taxon>
        <taxon>Oppiidae</taxon>
        <taxon>Oppiella</taxon>
    </lineage>
</organism>
<protein>
    <recommendedName>
        <fullName evidence="3">AB hydrolase-1 domain-containing protein</fullName>
    </recommendedName>
</protein>
<dbReference type="EMBL" id="OC924213">
    <property type="protein sequence ID" value="CAD7655375.1"/>
    <property type="molecule type" value="Genomic_DNA"/>
</dbReference>
<dbReference type="InterPro" id="IPR050266">
    <property type="entry name" value="AB_hydrolase_sf"/>
</dbReference>
<dbReference type="EMBL" id="CAJPVJ010009388">
    <property type="protein sequence ID" value="CAG2172562.1"/>
    <property type="molecule type" value="Genomic_DNA"/>
</dbReference>
<comment type="similarity">
    <text evidence="1">Belongs to the AB hydrolase superfamily.</text>
</comment>
<dbReference type="AlphaFoldDB" id="A0A7R9QRR1"/>
<dbReference type="Gene3D" id="3.40.50.1820">
    <property type="entry name" value="alpha/beta hydrolase"/>
    <property type="match status" value="1"/>
</dbReference>
<dbReference type="PANTHER" id="PTHR43798:SF14">
    <property type="entry name" value="SERINE HYDROLASE-LIKE PROTEIN DDB_G0286239"/>
    <property type="match status" value="1"/>
</dbReference>
<evidence type="ECO:0000259" key="3">
    <source>
        <dbReference type="Pfam" id="PF00561"/>
    </source>
</evidence>
<name>A0A7R9QRR1_9ACAR</name>
<dbReference type="OrthoDB" id="190201at2759"/>
<dbReference type="Proteomes" id="UP000728032">
    <property type="component" value="Unassembled WGS sequence"/>
</dbReference>
<keyword evidence="5" id="KW-1185">Reference proteome</keyword>
<accession>A0A7R9QRR1</accession>
<dbReference type="SUPFAM" id="SSF53474">
    <property type="entry name" value="alpha/beta-Hydrolases"/>
    <property type="match status" value="1"/>
</dbReference>
<dbReference type="PANTHER" id="PTHR43798">
    <property type="entry name" value="MONOACYLGLYCEROL LIPASE"/>
    <property type="match status" value="1"/>
</dbReference>
<dbReference type="InterPro" id="IPR029058">
    <property type="entry name" value="AB_hydrolase_fold"/>
</dbReference>
<evidence type="ECO:0000313" key="5">
    <source>
        <dbReference type="Proteomes" id="UP000728032"/>
    </source>
</evidence>
<evidence type="ECO:0000313" key="4">
    <source>
        <dbReference type="EMBL" id="CAD7655375.1"/>
    </source>
</evidence>